<evidence type="ECO:0000256" key="3">
    <source>
        <dbReference type="ARBA" id="ARBA00011738"/>
    </source>
</evidence>
<evidence type="ECO:0000256" key="7">
    <source>
        <dbReference type="ARBA" id="ARBA00022555"/>
    </source>
</evidence>
<protein>
    <recommendedName>
        <fullName evidence="5">Methionine--tRNA ligase</fullName>
        <ecNumber evidence="4">6.1.1.10</ecNumber>
    </recommendedName>
    <alternativeName>
        <fullName evidence="14">Methionyl-tRNA synthetase</fullName>
    </alternativeName>
</protein>
<dbReference type="GO" id="GO:0004825">
    <property type="term" value="F:methionine-tRNA ligase activity"/>
    <property type="evidence" value="ECO:0007669"/>
    <property type="project" value="UniProtKB-EC"/>
</dbReference>
<reference evidence="18 19" key="1">
    <citation type="journal article" date="2016" name="Nat. Commun.">
        <title>Thousands of microbial genomes shed light on interconnected biogeochemical processes in an aquifer system.</title>
        <authorList>
            <person name="Anantharaman K."/>
            <person name="Brown C.T."/>
            <person name="Hug L.A."/>
            <person name="Sharon I."/>
            <person name="Castelle C.J."/>
            <person name="Probst A.J."/>
            <person name="Thomas B.C."/>
            <person name="Singh A."/>
            <person name="Wilkins M.J."/>
            <person name="Karaoz U."/>
            <person name="Brodie E.L."/>
            <person name="Williams K.H."/>
            <person name="Hubbard S.S."/>
            <person name="Banfield J.F."/>
        </authorList>
    </citation>
    <scope>NUCLEOTIDE SEQUENCE [LARGE SCALE GENOMIC DNA]</scope>
</reference>
<comment type="function">
    <text evidence="1">Is required not only for elongation of protein synthesis but also for the initiation of all mRNA translation through initiator tRNA(fMet) aminoacylation.</text>
</comment>
<evidence type="ECO:0000256" key="10">
    <source>
        <dbReference type="ARBA" id="ARBA00022840"/>
    </source>
</evidence>
<dbReference type="GO" id="GO:0006431">
    <property type="term" value="P:methionyl-tRNA aminoacylation"/>
    <property type="evidence" value="ECO:0007669"/>
    <property type="project" value="InterPro"/>
</dbReference>
<keyword evidence="7 16" id="KW-0820">tRNA-binding</keyword>
<dbReference type="InterPro" id="IPR051270">
    <property type="entry name" value="Tyrosine-tRNA_ligase_regulator"/>
</dbReference>
<dbReference type="AlphaFoldDB" id="A0A1F6EEJ2"/>
<sequence>MEQEKKDLITLEDFKKVDLRIGTIRTAELVPNTDKLLRLLVDLGEEEPRQIIAGIAPFIPDPATLVGTQCVFVANMAPRELRGLVSSGMLLAARTKDGVFAFLRPTAELPVGTRLT</sequence>
<evidence type="ECO:0000313" key="18">
    <source>
        <dbReference type="EMBL" id="OGG71632.1"/>
    </source>
</evidence>
<evidence type="ECO:0000256" key="12">
    <source>
        <dbReference type="ARBA" id="ARBA00022917"/>
    </source>
</evidence>
<gene>
    <name evidence="18" type="ORF">A3A35_00470</name>
</gene>
<dbReference type="GO" id="GO:0005737">
    <property type="term" value="C:cytoplasm"/>
    <property type="evidence" value="ECO:0007669"/>
    <property type="project" value="UniProtKB-SubCell"/>
</dbReference>
<dbReference type="GO" id="GO:0000049">
    <property type="term" value="F:tRNA binding"/>
    <property type="evidence" value="ECO:0007669"/>
    <property type="project" value="UniProtKB-UniRule"/>
</dbReference>
<evidence type="ECO:0000256" key="11">
    <source>
        <dbReference type="ARBA" id="ARBA00022884"/>
    </source>
</evidence>
<evidence type="ECO:0000256" key="8">
    <source>
        <dbReference type="ARBA" id="ARBA00022598"/>
    </source>
</evidence>
<dbReference type="PROSITE" id="PS50886">
    <property type="entry name" value="TRBD"/>
    <property type="match status" value="1"/>
</dbReference>
<evidence type="ECO:0000256" key="5">
    <source>
        <dbReference type="ARBA" id="ARBA00018753"/>
    </source>
</evidence>
<evidence type="ECO:0000256" key="16">
    <source>
        <dbReference type="PROSITE-ProRule" id="PRU00209"/>
    </source>
</evidence>
<evidence type="ECO:0000313" key="19">
    <source>
        <dbReference type="Proteomes" id="UP000179115"/>
    </source>
</evidence>
<dbReference type="InterPro" id="IPR012340">
    <property type="entry name" value="NA-bd_OB-fold"/>
</dbReference>
<dbReference type="PANTHER" id="PTHR11586">
    <property type="entry name" value="TRNA-AMINOACYLATION COFACTOR ARC1 FAMILY MEMBER"/>
    <property type="match status" value="1"/>
</dbReference>
<proteinExistence type="predicted"/>
<keyword evidence="8" id="KW-0436">Ligase</keyword>
<keyword evidence="6" id="KW-0963">Cytoplasm</keyword>
<evidence type="ECO:0000256" key="6">
    <source>
        <dbReference type="ARBA" id="ARBA00022490"/>
    </source>
</evidence>
<evidence type="ECO:0000259" key="17">
    <source>
        <dbReference type="PROSITE" id="PS50886"/>
    </source>
</evidence>
<dbReference type="Proteomes" id="UP000179115">
    <property type="component" value="Unassembled WGS sequence"/>
</dbReference>
<organism evidence="18 19">
    <name type="scientific">Candidatus Kaiserbacteria bacterium RIFCSPLOWO2_01_FULL_51_21</name>
    <dbReference type="NCBI Taxonomy" id="1798508"/>
    <lineage>
        <taxon>Bacteria</taxon>
        <taxon>Candidatus Kaiseribacteriota</taxon>
    </lineage>
</organism>
<dbReference type="SUPFAM" id="SSF50249">
    <property type="entry name" value="Nucleic acid-binding proteins"/>
    <property type="match status" value="1"/>
</dbReference>
<keyword evidence="12" id="KW-0648">Protein biosynthesis</keyword>
<name>A0A1F6EEJ2_9BACT</name>
<dbReference type="PANTHER" id="PTHR11586:SF37">
    <property type="entry name" value="TRNA-BINDING DOMAIN-CONTAINING PROTEIN"/>
    <property type="match status" value="1"/>
</dbReference>
<comment type="subcellular location">
    <subcellularLocation>
        <location evidence="2">Cytoplasm</location>
    </subcellularLocation>
</comment>
<dbReference type="InterPro" id="IPR004495">
    <property type="entry name" value="Met-tRNA-synth_bsu_C"/>
</dbReference>
<dbReference type="STRING" id="1798508.A3A35_00470"/>
<feature type="domain" description="TRNA-binding" evidence="17">
    <location>
        <begin position="13"/>
        <end position="116"/>
    </location>
</feature>
<evidence type="ECO:0000256" key="13">
    <source>
        <dbReference type="ARBA" id="ARBA00023146"/>
    </source>
</evidence>
<evidence type="ECO:0000256" key="4">
    <source>
        <dbReference type="ARBA" id="ARBA00012838"/>
    </source>
</evidence>
<dbReference type="Pfam" id="PF01588">
    <property type="entry name" value="tRNA_bind"/>
    <property type="match status" value="1"/>
</dbReference>
<dbReference type="EMBL" id="MFLV01000011">
    <property type="protein sequence ID" value="OGG71632.1"/>
    <property type="molecule type" value="Genomic_DNA"/>
</dbReference>
<evidence type="ECO:0000256" key="1">
    <source>
        <dbReference type="ARBA" id="ARBA00003314"/>
    </source>
</evidence>
<dbReference type="GO" id="GO:0005524">
    <property type="term" value="F:ATP binding"/>
    <property type="evidence" value="ECO:0007669"/>
    <property type="project" value="UniProtKB-KW"/>
</dbReference>
<keyword evidence="11 16" id="KW-0694">RNA-binding</keyword>
<evidence type="ECO:0000256" key="14">
    <source>
        <dbReference type="ARBA" id="ARBA00030904"/>
    </source>
</evidence>
<comment type="subunit">
    <text evidence="3">Homodimer.</text>
</comment>
<dbReference type="InterPro" id="IPR002547">
    <property type="entry name" value="tRNA-bd_dom"/>
</dbReference>
<comment type="catalytic activity">
    <reaction evidence="15">
        <text>tRNA(Met) + L-methionine + ATP = L-methionyl-tRNA(Met) + AMP + diphosphate</text>
        <dbReference type="Rhea" id="RHEA:13481"/>
        <dbReference type="Rhea" id="RHEA-COMP:9667"/>
        <dbReference type="Rhea" id="RHEA-COMP:9698"/>
        <dbReference type="ChEBI" id="CHEBI:30616"/>
        <dbReference type="ChEBI" id="CHEBI:33019"/>
        <dbReference type="ChEBI" id="CHEBI:57844"/>
        <dbReference type="ChEBI" id="CHEBI:78442"/>
        <dbReference type="ChEBI" id="CHEBI:78530"/>
        <dbReference type="ChEBI" id="CHEBI:456215"/>
        <dbReference type="EC" id="6.1.1.10"/>
    </reaction>
</comment>
<dbReference type="Gene3D" id="2.40.50.140">
    <property type="entry name" value="Nucleic acid-binding proteins"/>
    <property type="match status" value="1"/>
</dbReference>
<keyword evidence="10" id="KW-0067">ATP-binding</keyword>
<accession>A0A1F6EEJ2</accession>
<evidence type="ECO:0000256" key="2">
    <source>
        <dbReference type="ARBA" id="ARBA00004496"/>
    </source>
</evidence>
<dbReference type="EC" id="6.1.1.10" evidence="4"/>
<evidence type="ECO:0000256" key="15">
    <source>
        <dbReference type="ARBA" id="ARBA00047364"/>
    </source>
</evidence>
<keyword evidence="13" id="KW-0030">Aminoacyl-tRNA synthetase</keyword>
<dbReference type="CDD" id="cd02800">
    <property type="entry name" value="tRNA_bind_EcMetRS_like"/>
    <property type="match status" value="1"/>
</dbReference>
<evidence type="ECO:0000256" key="9">
    <source>
        <dbReference type="ARBA" id="ARBA00022741"/>
    </source>
</evidence>
<keyword evidence="9" id="KW-0547">Nucleotide-binding</keyword>
<dbReference type="FunFam" id="2.40.50.140:FF:000042">
    <property type="entry name" value="Methionine--tRNA ligase"/>
    <property type="match status" value="1"/>
</dbReference>
<comment type="caution">
    <text evidence="18">The sequence shown here is derived from an EMBL/GenBank/DDBJ whole genome shotgun (WGS) entry which is preliminary data.</text>
</comment>